<protein>
    <submittedName>
        <fullName evidence="2">PTS lactose transporter subunit IIC</fullName>
    </submittedName>
</protein>
<comment type="caution">
    <text evidence="2">The sequence shown here is derived from an EMBL/GenBank/DDBJ whole genome shotgun (WGS) entry which is preliminary data.</text>
</comment>
<dbReference type="InterPro" id="IPR051541">
    <property type="entry name" value="PTS_SugarTrans_NitroReg"/>
</dbReference>
<feature type="domain" description="PTS EIIA type-2" evidence="1">
    <location>
        <begin position="5"/>
        <end position="148"/>
    </location>
</feature>
<dbReference type="InterPro" id="IPR016152">
    <property type="entry name" value="PTrfase/Anion_transptr"/>
</dbReference>
<accession>A0A4R6A3L7</accession>
<organism evidence="2 3">
    <name type="scientific">Palleronia sediminis</name>
    <dbReference type="NCBI Taxonomy" id="2547833"/>
    <lineage>
        <taxon>Bacteria</taxon>
        <taxon>Pseudomonadati</taxon>
        <taxon>Pseudomonadota</taxon>
        <taxon>Alphaproteobacteria</taxon>
        <taxon>Rhodobacterales</taxon>
        <taxon>Roseobacteraceae</taxon>
        <taxon>Palleronia</taxon>
    </lineage>
</organism>
<dbReference type="InterPro" id="IPR002178">
    <property type="entry name" value="PTS_EIIA_type-2_dom"/>
</dbReference>
<reference evidence="2 3" key="1">
    <citation type="submission" date="2019-03" db="EMBL/GenBank/DDBJ databases">
        <title>Primorskyibacter sp. SS33 isolated from sediments.</title>
        <authorList>
            <person name="Xunke S."/>
        </authorList>
    </citation>
    <scope>NUCLEOTIDE SEQUENCE [LARGE SCALE GENOMIC DNA]</scope>
    <source>
        <strain evidence="2 3">SS33</strain>
    </source>
</reference>
<dbReference type="AlphaFoldDB" id="A0A4R6A3L7"/>
<evidence type="ECO:0000313" key="2">
    <source>
        <dbReference type="EMBL" id="TDL78190.1"/>
    </source>
</evidence>
<dbReference type="GO" id="GO:0030295">
    <property type="term" value="F:protein kinase activator activity"/>
    <property type="evidence" value="ECO:0007669"/>
    <property type="project" value="TreeGrafter"/>
</dbReference>
<evidence type="ECO:0000259" key="1">
    <source>
        <dbReference type="PROSITE" id="PS51094"/>
    </source>
</evidence>
<keyword evidence="3" id="KW-1185">Reference proteome</keyword>
<dbReference type="PANTHER" id="PTHR47738">
    <property type="entry name" value="PTS SYSTEM FRUCTOSE-LIKE EIIA COMPONENT-RELATED"/>
    <property type="match status" value="1"/>
</dbReference>
<dbReference type="Proteomes" id="UP000295701">
    <property type="component" value="Unassembled WGS sequence"/>
</dbReference>
<dbReference type="Pfam" id="PF00359">
    <property type="entry name" value="PTS_EIIA_2"/>
    <property type="match status" value="1"/>
</dbReference>
<gene>
    <name evidence="2" type="ORF">E2L08_11900</name>
</gene>
<dbReference type="EMBL" id="SNAA01000013">
    <property type="protein sequence ID" value="TDL78190.1"/>
    <property type="molecule type" value="Genomic_DNA"/>
</dbReference>
<dbReference type="OrthoDB" id="95460at2"/>
<name>A0A4R6A3L7_9RHOB</name>
<evidence type="ECO:0000313" key="3">
    <source>
        <dbReference type="Proteomes" id="UP000295701"/>
    </source>
</evidence>
<dbReference type="Gene3D" id="3.40.930.10">
    <property type="entry name" value="Mannitol-specific EII, Chain A"/>
    <property type="match status" value="1"/>
</dbReference>
<sequence length="154" mass="16527">MILSHLLRSEAIRVVPSASSKKRLFHLIAEIGEEVYGLPAEAAIEALLERENLGPTGVGNGVALPHARLDGCEKVHGVFLRLVKPLDYGAPDRLPVDLFFGLFAPSDAGVDHLKALASVSRTLRDADLCARLRANDEVNAIYALLTEPTATHAA</sequence>
<dbReference type="SUPFAM" id="SSF55804">
    <property type="entry name" value="Phoshotransferase/anion transport protein"/>
    <property type="match status" value="1"/>
</dbReference>
<dbReference type="CDD" id="cd00211">
    <property type="entry name" value="PTS_IIA_fru"/>
    <property type="match status" value="1"/>
</dbReference>
<proteinExistence type="predicted"/>
<dbReference type="PANTHER" id="PTHR47738:SF1">
    <property type="entry name" value="NITROGEN REGULATORY PROTEIN"/>
    <property type="match status" value="1"/>
</dbReference>
<dbReference type="PROSITE" id="PS00372">
    <property type="entry name" value="PTS_EIIA_TYPE_2_HIS"/>
    <property type="match status" value="1"/>
</dbReference>
<dbReference type="PROSITE" id="PS51094">
    <property type="entry name" value="PTS_EIIA_TYPE_2"/>
    <property type="match status" value="1"/>
</dbReference>
<dbReference type="RefSeq" id="WP_133397314.1">
    <property type="nucleotide sequence ID" value="NZ_SNAA01000013.1"/>
</dbReference>